<accession>A0A927ME35</accession>
<dbReference type="EMBL" id="JADBEB010000001">
    <property type="protein sequence ID" value="MBE1492829.1"/>
    <property type="molecule type" value="Genomic_DNA"/>
</dbReference>
<dbReference type="RefSeq" id="WP_192771673.1">
    <property type="nucleotide sequence ID" value="NZ_JADBEB010000001.1"/>
</dbReference>
<comment type="caution">
    <text evidence="2">The sequence shown here is derived from an EMBL/GenBank/DDBJ whole genome shotgun (WGS) entry which is preliminary data.</text>
</comment>
<proteinExistence type="predicted"/>
<reference evidence="2" key="1">
    <citation type="submission" date="2020-10" db="EMBL/GenBank/DDBJ databases">
        <title>Sequencing the genomes of 1000 actinobacteria strains.</title>
        <authorList>
            <person name="Klenk H.-P."/>
        </authorList>
    </citation>
    <scope>NUCLEOTIDE SEQUENCE</scope>
    <source>
        <strain evidence="2">DSM 46832</strain>
    </source>
</reference>
<evidence type="ECO:0000256" key="1">
    <source>
        <dbReference type="SAM" id="MobiDB-lite"/>
    </source>
</evidence>
<feature type="region of interest" description="Disordered" evidence="1">
    <location>
        <begin position="1"/>
        <end position="26"/>
    </location>
</feature>
<keyword evidence="3" id="KW-1185">Reference proteome</keyword>
<gene>
    <name evidence="2" type="ORF">H4W31_008467</name>
</gene>
<feature type="compositionally biased region" description="Low complexity" evidence="1">
    <location>
        <begin position="12"/>
        <end position="26"/>
    </location>
</feature>
<name>A0A927ME35_9ACTN</name>
<evidence type="ECO:0000313" key="3">
    <source>
        <dbReference type="Proteomes" id="UP000649753"/>
    </source>
</evidence>
<sequence length="198" mass="21156">MEPTAAPVPLEPTAAPVPVQPTAATGTGALDAALLPPSWLGAGWRETPSPPEKPPWPWLQADCPAYRNEDYPAQGYRRDAVQRRYQHGQASLIATHVVEAYEPGWAARAITDVRRVVGTCAEYPVLGGALSFAVVEADFPTEDALLVRGRIESSGAPARVMLFVTVRRGDRLSTLTFPDPVDEQAAYAAAAKLGDLLG</sequence>
<dbReference type="AlphaFoldDB" id="A0A927ME35"/>
<dbReference type="Proteomes" id="UP000649753">
    <property type="component" value="Unassembled WGS sequence"/>
</dbReference>
<organism evidence="2 3">
    <name type="scientific">Plantactinospora soyae</name>
    <dbReference type="NCBI Taxonomy" id="1544732"/>
    <lineage>
        <taxon>Bacteria</taxon>
        <taxon>Bacillati</taxon>
        <taxon>Actinomycetota</taxon>
        <taxon>Actinomycetes</taxon>
        <taxon>Micromonosporales</taxon>
        <taxon>Micromonosporaceae</taxon>
        <taxon>Plantactinospora</taxon>
    </lineage>
</organism>
<evidence type="ECO:0000313" key="2">
    <source>
        <dbReference type="EMBL" id="MBE1492829.1"/>
    </source>
</evidence>
<protein>
    <submittedName>
        <fullName evidence="2">Uncharacterized protein</fullName>
    </submittedName>
</protein>